<proteinExistence type="predicted"/>
<dbReference type="Proteomes" id="UP000620550">
    <property type="component" value="Unassembled WGS sequence"/>
</dbReference>
<accession>A0ABQ3HWK8</accession>
<dbReference type="RefSeq" id="WP_229826380.1">
    <property type="nucleotide sequence ID" value="NZ_BNAF01000004.1"/>
</dbReference>
<sequence length="292" mass="33403">MVQRLIYTLLLLIPFCGYGQDEPAAYAVSDEFTMWNLSSRDTAYVHADVAYLRDQPSLNGRVVDSLAAGAMVQIVSPAYGGNKIKGFHAPWQQVAYNKDNTIKRAFIWIGLLALGKQKDASGQLFIYGFDRFIPSTKESPDRYLCSIKLFDKQQRLRSKYTFGFDYAGQSFTESKLLPSMGLRELKQIFRISFLGEACGIPSNHYYAGWNGAMFIELPMRYTVSDAGVYYYEESMLFPSEHRKEANVIYKLIEEGEAHEEVEDLAELSYDIKKKQEKFLWNGKGFNRLPQSK</sequence>
<organism evidence="1 2">
    <name type="scientific">Sphingobacterium griseoflavum</name>
    <dbReference type="NCBI Taxonomy" id="1474952"/>
    <lineage>
        <taxon>Bacteria</taxon>
        <taxon>Pseudomonadati</taxon>
        <taxon>Bacteroidota</taxon>
        <taxon>Sphingobacteriia</taxon>
        <taxon>Sphingobacteriales</taxon>
        <taxon>Sphingobacteriaceae</taxon>
        <taxon>Sphingobacterium</taxon>
    </lineage>
</organism>
<evidence type="ECO:0000313" key="2">
    <source>
        <dbReference type="Proteomes" id="UP000620550"/>
    </source>
</evidence>
<gene>
    <name evidence="1" type="ORF">GCM10017764_11650</name>
</gene>
<comment type="caution">
    <text evidence="1">The sequence shown here is derived from an EMBL/GenBank/DDBJ whole genome shotgun (WGS) entry which is preliminary data.</text>
</comment>
<reference evidence="2" key="1">
    <citation type="journal article" date="2019" name="Int. J. Syst. Evol. Microbiol.">
        <title>The Global Catalogue of Microorganisms (GCM) 10K type strain sequencing project: providing services to taxonomists for standard genome sequencing and annotation.</title>
        <authorList>
            <consortium name="The Broad Institute Genomics Platform"/>
            <consortium name="The Broad Institute Genome Sequencing Center for Infectious Disease"/>
            <person name="Wu L."/>
            <person name="Ma J."/>
        </authorList>
    </citation>
    <scope>NUCLEOTIDE SEQUENCE [LARGE SCALE GENOMIC DNA]</scope>
    <source>
        <strain evidence="2">CGMCC 1.12966</strain>
    </source>
</reference>
<evidence type="ECO:0000313" key="1">
    <source>
        <dbReference type="EMBL" id="GHE30404.1"/>
    </source>
</evidence>
<keyword evidence="2" id="KW-1185">Reference proteome</keyword>
<dbReference type="EMBL" id="BNAF01000004">
    <property type="protein sequence ID" value="GHE30404.1"/>
    <property type="molecule type" value="Genomic_DNA"/>
</dbReference>
<name>A0ABQ3HWK8_9SPHI</name>
<protein>
    <recommendedName>
        <fullName evidence="3">SH3b domain-containing protein</fullName>
    </recommendedName>
</protein>
<evidence type="ECO:0008006" key="3">
    <source>
        <dbReference type="Google" id="ProtNLM"/>
    </source>
</evidence>